<dbReference type="SUPFAM" id="SSF55120">
    <property type="entry name" value="Pseudouridine synthase"/>
    <property type="match status" value="2"/>
</dbReference>
<dbReference type="PANTHER" id="PTHR21600">
    <property type="entry name" value="MITOCHONDRIAL RNA PSEUDOURIDINE SYNTHASE"/>
    <property type="match status" value="1"/>
</dbReference>
<dbReference type="InterPro" id="IPR006145">
    <property type="entry name" value="PsdUridine_synth_RsuA/RluA"/>
</dbReference>
<dbReference type="InterPro" id="IPR020103">
    <property type="entry name" value="PsdUridine_synth_cat_dom_sf"/>
</dbReference>
<dbReference type="Gene3D" id="3.30.2350.10">
    <property type="entry name" value="Pseudouridine synthase"/>
    <property type="match status" value="2"/>
</dbReference>
<reference evidence="2" key="1">
    <citation type="submission" date="2017-08" db="EMBL/GenBank/DDBJ databases">
        <authorList>
            <person name="Polle J.E."/>
            <person name="Barry K."/>
            <person name="Cushman J."/>
            <person name="Schmutz J."/>
            <person name="Tran D."/>
            <person name="Hathwaick L.T."/>
            <person name="Yim W.C."/>
            <person name="Jenkins J."/>
            <person name="Mckie-Krisberg Z.M."/>
            <person name="Prochnik S."/>
            <person name="Lindquist E."/>
            <person name="Dockter R.B."/>
            <person name="Adam C."/>
            <person name="Molina H."/>
            <person name="Bunkerborg J."/>
            <person name="Jin E."/>
            <person name="Buchheim M."/>
            <person name="Magnuson J."/>
        </authorList>
    </citation>
    <scope>NUCLEOTIDE SEQUENCE</scope>
    <source>
        <strain evidence="2">CCAP 19/18</strain>
    </source>
</reference>
<dbReference type="Pfam" id="PF00849">
    <property type="entry name" value="PseudoU_synth_2"/>
    <property type="match status" value="1"/>
</dbReference>
<evidence type="ECO:0000313" key="2">
    <source>
        <dbReference type="EMBL" id="KAF5840932.1"/>
    </source>
</evidence>
<dbReference type="Proteomes" id="UP000815325">
    <property type="component" value="Unassembled WGS sequence"/>
</dbReference>
<dbReference type="PANTHER" id="PTHR21600:SF88">
    <property type="entry name" value="RNA PSEUDOURIDINE SYNTHASE 5"/>
    <property type="match status" value="1"/>
</dbReference>
<gene>
    <name evidence="2" type="ORF">DUNSADRAFT_15133</name>
</gene>
<keyword evidence="3" id="KW-1185">Reference proteome</keyword>
<sequence>MHTLSVEWPEFNEGYAYTDSIKGRSGGLTIIEFYNARHSSSGDPDTWQHRINQGQVQLNQVTVKDGATKLRPADVLRYTRVPWQEPHAPNFVHVIYEDADVVVLDKPAGLQVLPGAAFHQRTVLGLLRMCYKSQEGVCESEKSDKDFELYTDPVQVCSYLAMRPHDTKNGRQAPVPVHRLARNHFNLNRYHRLLTILHPWQTAGRGTSGLLLCAISPAARNHFDLNRYHRLLTILYPWQTAGRGTSGLLLCAISPAAHNHFNLNRYDKLLTILYPWQTAGRGTSGLLLCAISPAARTTLSSVMTHATALKANGNVAGGAHETSSMPGQHLPVGGVRKVYRALVQGILQAKEGKHLRVGGVRKVYRALVQGILRAKEGKHRAQSMCRQHLPVGGVRKVYWALVQGILQAMEGKVDVPIGLAPCPGGCPDRPCALPRHGRWAVCCVNLLADSANFGVCAQVDVPIGLAPCPGMEGGLYMAKPDGGKHAHSEWKVLRVMHPCPEHSGQTLMEVEIHTGRPHQIRIHMASMGHPLVGDPLYGPGGVPKVNGEGGQVCNVGTVAKIGDCGYFLRAHKLEVYHPIDAQHLLSIEAPPCPPYSV</sequence>
<dbReference type="EMBL" id="MU069500">
    <property type="protein sequence ID" value="KAF5840932.1"/>
    <property type="molecule type" value="Genomic_DNA"/>
</dbReference>
<name>A0ABQ7H247_DUNSA</name>
<protein>
    <recommendedName>
        <fullName evidence="1">Pseudouridine synthase RsuA/RluA-like domain-containing protein</fullName>
    </recommendedName>
</protein>
<feature type="domain" description="Pseudouridine synthase RsuA/RluA-like" evidence="1">
    <location>
        <begin position="382"/>
        <end position="526"/>
    </location>
</feature>
<evidence type="ECO:0000259" key="1">
    <source>
        <dbReference type="Pfam" id="PF00849"/>
    </source>
</evidence>
<dbReference type="InterPro" id="IPR050188">
    <property type="entry name" value="RluA_PseudoU_synthase"/>
</dbReference>
<comment type="caution">
    <text evidence="2">The sequence shown here is derived from an EMBL/GenBank/DDBJ whole genome shotgun (WGS) entry which is preliminary data.</text>
</comment>
<accession>A0ABQ7H247</accession>
<dbReference type="CDD" id="cd00165">
    <property type="entry name" value="S4"/>
    <property type="match status" value="1"/>
</dbReference>
<evidence type="ECO:0000313" key="3">
    <source>
        <dbReference type="Proteomes" id="UP000815325"/>
    </source>
</evidence>
<dbReference type="CDD" id="cd02869">
    <property type="entry name" value="PseudoU_synth_RluA_like"/>
    <property type="match status" value="1"/>
</dbReference>
<organism evidence="2 3">
    <name type="scientific">Dunaliella salina</name>
    <name type="common">Green alga</name>
    <name type="synonym">Protococcus salinus</name>
    <dbReference type="NCBI Taxonomy" id="3046"/>
    <lineage>
        <taxon>Eukaryota</taxon>
        <taxon>Viridiplantae</taxon>
        <taxon>Chlorophyta</taxon>
        <taxon>core chlorophytes</taxon>
        <taxon>Chlorophyceae</taxon>
        <taxon>CS clade</taxon>
        <taxon>Chlamydomonadales</taxon>
        <taxon>Dunaliellaceae</taxon>
        <taxon>Dunaliella</taxon>
    </lineage>
</organism>
<proteinExistence type="predicted"/>